<dbReference type="EMBL" id="CP023198">
    <property type="protein sequence ID" value="AUE18768.1"/>
    <property type="molecule type" value="Genomic_DNA"/>
</dbReference>
<organism evidence="2 8">
    <name type="scientific">Bifidobacterium breve</name>
    <dbReference type="NCBI Taxonomy" id="1685"/>
    <lineage>
        <taxon>Bacteria</taxon>
        <taxon>Bacillati</taxon>
        <taxon>Actinomycetota</taxon>
        <taxon>Actinomycetes</taxon>
        <taxon>Bifidobacteriales</taxon>
        <taxon>Bifidobacteriaceae</taxon>
        <taxon>Bifidobacterium</taxon>
    </lineage>
</organism>
<evidence type="ECO:0000313" key="11">
    <source>
        <dbReference type="Proteomes" id="UP000494173"/>
    </source>
</evidence>
<dbReference type="EMBL" id="CABWKB010000015">
    <property type="protein sequence ID" value="VWQ20434.1"/>
    <property type="molecule type" value="Genomic_DNA"/>
</dbReference>
<dbReference type="Proteomes" id="UP000232491">
    <property type="component" value="Chromosome"/>
</dbReference>
<reference evidence="6 11" key="3">
    <citation type="submission" date="2019-10" db="EMBL/GenBank/DDBJ databases">
        <authorList>
            <consortium name="Melissa Lawson"/>
            <person name="O'neill I."/>
        </authorList>
    </citation>
    <scope>NUCLEOTIDE SEQUENCE [LARGE SCALE GENOMIC DNA]</scope>
    <source>
        <strain evidence="6">LH_24</strain>
    </source>
</reference>
<dbReference type="Proteomes" id="UP001219009">
    <property type="component" value="Chromosome"/>
</dbReference>
<evidence type="ECO:0000313" key="8">
    <source>
        <dbReference type="Proteomes" id="UP000232491"/>
    </source>
</evidence>
<dbReference type="Proteomes" id="UP000232609">
    <property type="component" value="Chromosome"/>
</dbReference>
<reference evidence="4" key="4">
    <citation type="submission" date="2021-10" db="EMBL/GenBank/DDBJ databases">
        <title>Collection of gut derived symbiotic bacterial strains cultured from healthy donors.</title>
        <authorList>
            <person name="Lin H."/>
            <person name="Littmann E."/>
            <person name="Claire K."/>
            <person name="Pamer E."/>
        </authorList>
    </citation>
    <scope>NUCLEOTIDE SEQUENCE</scope>
    <source>
        <strain evidence="4">MSK.23.105</strain>
    </source>
</reference>
<evidence type="ECO:0000313" key="6">
    <source>
        <dbReference type="EMBL" id="VWQ20434.1"/>
    </source>
</evidence>
<reference evidence="8 10" key="1">
    <citation type="submission" date="2017-05" db="EMBL/GenBank/DDBJ databases">
        <title>Comparative genomics and methylome analysis of the gut commensal Bifidobacterium breve.</title>
        <authorList>
            <person name="Bottacini F."/>
            <person name="Morrissey R."/>
            <person name="Roberts R.J."/>
            <person name="James K."/>
            <person name="van Breen J."/>
            <person name="Egan M."/>
            <person name="Lambert J."/>
            <person name="van Limpt K."/>
            <person name="Stanton C."/>
            <person name="Knol J."/>
            <person name="O' Connell Motherway M."/>
            <person name="van Sinderen D."/>
        </authorList>
    </citation>
    <scope>NUCLEOTIDE SEQUENCE [LARGE SCALE GENOMIC DNA]</scope>
    <source>
        <strain evidence="2 8">215W447a</strain>
        <strain evidence="3 9">DRBB29</strain>
        <strain evidence="1 10">NRBB51</strain>
    </source>
</reference>
<dbReference type="EMBL" id="JAJBPF010000002">
    <property type="protein sequence ID" value="MCB5644065.1"/>
    <property type="molecule type" value="Genomic_DNA"/>
</dbReference>
<sequence>MPWWIWPILVLFMLAMIAAGLVYAGLHGFHAVQDIAEIGGRLGERVSKMGEPGDSTEESEPPLFTQPLNVAQERYVDAHAEVIQRKNVTRERHIAAWNRWKQFNK</sequence>
<evidence type="ECO:0000313" key="4">
    <source>
        <dbReference type="EMBL" id="MCB5644065.1"/>
    </source>
</evidence>
<reference evidence="7" key="6">
    <citation type="submission" date="2023-02" db="EMBL/GenBank/DDBJ databases">
        <authorList>
            <person name="Whidbey C."/>
        </authorList>
    </citation>
    <scope>NUCLEOTIDE SEQUENCE</scope>
    <source>
        <strain evidence="7">VSI11</strain>
    </source>
</reference>
<reference evidence="5" key="2">
    <citation type="submission" date="2018-05" db="EMBL/GenBank/DDBJ databases">
        <authorList>
            <person name="Kondepudi K.K."/>
            <person name="Singh S."/>
            <person name="Chaudhry V."/>
            <person name="Mantri S."/>
            <person name="Bhadada S."/>
            <person name="Bishnoi M."/>
            <person name="Kaur J."/>
            <person name="Sharma S."/>
            <person name="Bhatia R."/>
        </authorList>
    </citation>
    <scope>NUCLEOTIDE SEQUENCE</scope>
    <source>
        <strain evidence="5">Bif11</strain>
    </source>
</reference>
<dbReference type="Proteomes" id="UP000232496">
    <property type="component" value="Chromosome"/>
</dbReference>
<dbReference type="EMBL" id="CP021392">
    <property type="protein sequence ID" value="AUD81074.1"/>
    <property type="molecule type" value="Genomic_DNA"/>
</dbReference>
<gene>
    <name evidence="2" type="ORF">BB215W447A_1022</name>
    <name evidence="6" type="ORF">BIFLH24_01249</name>
    <name evidence="5" type="ORF">DC496_02555</name>
    <name evidence="3" type="ORF">DRBB29_1222</name>
    <name evidence="4" type="ORF">LIP63_01380</name>
    <name evidence="1" type="ORF">NRBB51_0982</name>
    <name evidence="7" type="ORF">PUW55_06415</name>
</gene>
<evidence type="ECO:0000313" key="9">
    <source>
        <dbReference type="Proteomes" id="UP000232496"/>
    </source>
</evidence>
<dbReference type="AlphaFoldDB" id="A0A0L0LT25"/>
<dbReference type="GeneID" id="29241587"/>
<evidence type="ECO:0000313" key="10">
    <source>
        <dbReference type="Proteomes" id="UP000232609"/>
    </source>
</evidence>
<dbReference type="EMBL" id="CP021558">
    <property type="protein sequence ID" value="AUE03040.1"/>
    <property type="molecule type" value="Genomic_DNA"/>
</dbReference>
<dbReference type="EMBL" id="CP118083">
    <property type="protein sequence ID" value="WEB53845.1"/>
    <property type="molecule type" value="Genomic_DNA"/>
</dbReference>
<accession>A0A0L0LT25</accession>
<dbReference type="EMBL" id="QELD01000003">
    <property type="protein sequence ID" value="MDN4187276.1"/>
    <property type="molecule type" value="Genomic_DNA"/>
</dbReference>
<dbReference type="Proteomes" id="UP000494173">
    <property type="component" value="Unassembled WGS sequence"/>
</dbReference>
<evidence type="ECO:0000313" key="7">
    <source>
        <dbReference type="EMBL" id="WEB53845.1"/>
    </source>
</evidence>
<dbReference type="Proteomes" id="UP001169990">
    <property type="component" value="Unassembled WGS sequence"/>
</dbReference>
<dbReference type="RefSeq" id="WP_003829375.1">
    <property type="nucleotide sequence ID" value="NZ_BAABSL010000008.1"/>
</dbReference>
<name>A0A0L0LT25_BIFBR</name>
<evidence type="ECO:0000313" key="1">
    <source>
        <dbReference type="EMBL" id="AUD81074.1"/>
    </source>
</evidence>
<evidence type="ECO:0000313" key="3">
    <source>
        <dbReference type="EMBL" id="AUE18768.1"/>
    </source>
</evidence>
<evidence type="ECO:0000313" key="2">
    <source>
        <dbReference type="EMBL" id="AUE03040.1"/>
    </source>
</evidence>
<evidence type="ECO:0000313" key="5">
    <source>
        <dbReference type="EMBL" id="MDN4187276.1"/>
    </source>
</evidence>
<dbReference type="Proteomes" id="UP001198148">
    <property type="component" value="Unassembled WGS sequence"/>
</dbReference>
<reference evidence="5" key="5">
    <citation type="journal article" date="2022" name="3 Biotech.">
        <title>Isomaltooligosaccharides utilization and genomic characterization of human infant anti-inflammatory Bifidobacterium longum and Bifidobacterium breve strains.</title>
        <authorList>
            <person name="Sharma S."/>
            <person name="Singh S."/>
            <person name="Chaudhary V."/>
            <person name="Mantri S."/>
            <person name="Chander A."/>
            <person name="Maurya R."/>
            <person name="Rajarammohan S."/>
            <person name="Singh R.P."/>
            <person name="Rishi P."/>
            <person name="Bishnoi M."/>
            <person name="Bhadada S.K."/>
            <person name="Kondepudi K.K."/>
        </authorList>
    </citation>
    <scope>NUCLEOTIDE SEQUENCE</scope>
    <source>
        <strain evidence="5">Bif11</strain>
    </source>
</reference>
<protein>
    <submittedName>
        <fullName evidence="2">Conserved hypothetical secreted protein</fullName>
    </submittedName>
</protein>
<proteinExistence type="predicted"/>
<dbReference type="OrthoDB" id="3243284at2"/>